<accession>A0A381QQ88</accession>
<organism evidence="4">
    <name type="scientific">marine metagenome</name>
    <dbReference type="NCBI Taxonomy" id="408172"/>
    <lineage>
        <taxon>unclassified sequences</taxon>
        <taxon>metagenomes</taxon>
        <taxon>ecological metagenomes</taxon>
    </lineage>
</organism>
<evidence type="ECO:0000256" key="1">
    <source>
        <dbReference type="ARBA" id="ARBA00007789"/>
    </source>
</evidence>
<evidence type="ECO:0000313" key="4">
    <source>
        <dbReference type="EMBL" id="SUZ80699.1"/>
    </source>
</evidence>
<proteinExistence type="predicted"/>
<dbReference type="PANTHER" id="PTHR30137">
    <property type="entry name" value="LUCIFERASE-LIKE MONOOXYGENASE"/>
    <property type="match status" value="1"/>
</dbReference>
<dbReference type="InterPro" id="IPR011251">
    <property type="entry name" value="Luciferase-like_dom"/>
</dbReference>
<dbReference type="SUPFAM" id="SSF51679">
    <property type="entry name" value="Bacterial luciferase-like"/>
    <property type="match status" value="1"/>
</dbReference>
<evidence type="ECO:0000256" key="2">
    <source>
        <dbReference type="SAM" id="MobiDB-lite"/>
    </source>
</evidence>
<dbReference type="NCBIfam" id="TIGR03558">
    <property type="entry name" value="oxido_grp_1"/>
    <property type="match status" value="1"/>
</dbReference>
<dbReference type="FunFam" id="3.20.20.30:FF:000002">
    <property type="entry name" value="LLM class flavin-dependent oxidoreductase"/>
    <property type="match status" value="1"/>
</dbReference>
<dbReference type="EMBL" id="UINC01001438">
    <property type="protein sequence ID" value="SUZ80699.1"/>
    <property type="molecule type" value="Genomic_DNA"/>
</dbReference>
<dbReference type="Gene3D" id="3.20.20.30">
    <property type="entry name" value="Luciferase-like domain"/>
    <property type="match status" value="1"/>
</dbReference>
<dbReference type="PANTHER" id="PTHR30137:SF20">
    <property type="entry name" value="N-ACETYL-S-ALKYLCYSTEINE MONOOXYGENASE"/>
    <property type="match status" value="1"/>
</dbReference>
<feature type="non-terminal residue" evidence="4">
    <location>
        <position position="1"/>
    </location>
</feature>
<protein>
    <recommendedName>
        <fullName evidence="3">Luciferase-like domain-containing protein</fullName>
    </recommendedName>
</protein>
<dbReference type="InterPro" id="IPR036661">
    <property type="entry name" value="Luciferase-like_sf"/>
</dbReference>
<dbReference type="AlphaFoldDB" id="A0A381QQ88"/>
<reference evidence="4" key="1">
    <citation type="submission" date="2018-05" db="EMBL/GenBank/DDBJ databases">
        <authorList>
            <person name="Lanie J.A."/>
            <person name="Ng W.-L."/>
            <person name="Kazmierczak K.M."/>
            <person name="Andrzejewski T.M."/>
            <person name="Davidsen T.M."/>
            <person name="Wayne K.J."/>
            <person name="Tettelin H."/>
            <person name="Glass J.I."/>
            <person name="Rusch D."/>
            <person name="Podicherti R."/>
            <person name="Tsui H.-C.T."/>
            <person name="Winkler M.E."/>
        </authorList>
    </citation>
    <scope>NUCLEOTIDE SEQUENCE</scope>
</reference>
<feature type="domain" description="Luciferase-like" evidence="3">
    <location>
        <begin position="10"/>
        <end position="290"/>
    </location>
</feature>
<gene>
    <name evidence="4" type="ORF">METZ01_LOCUS33553</name>
</gene>
<dbReference type="GO" id="GO:0005829">
    <property type="term" value="C:cytosol"/>
    <property type="evidence" value="ECO:0007669"/>
    <property type="project" value="TreeGrafter"/>
</dbReference>
<sequence>VLDQSPVPEGSSPGDALRNTLDLARRCETMGYHRYWVAEHHGMTGLAGSSPEVLIGSLAGATERLRVGSGGVMLTHYAPLKVAEAFCVLASLHPGRIDLGVGRAPGSDHLTAAALARGGARTPLEHYPNQLEELIHLLDDTLPAHSPIQGVRATPRPERPPEVWLLASSADSAAYAAHFGLPLGWADFIAQVDGAPIVEAYRRQFQPSDRCPEPRVLLCASALCAETDDEAEALVAAVRAWRASGLRGPIPAAPGESTSRPVPIQPGRRSVAHGSPDRVADRLDPMVEAFGAEELMVVTICHDHEARVRSYELLATRFGVHPDAA</sequence>
<name>A0A381QQ88_9ZZZZ</name>
<dbReference type="Pfam" id="PF00296">
    <property type="entry name" value="Bac_luciferase"/>
    <property type="match status" value="1"/>
</dbReference>
<dbReference type="GO" id="GO:0016705">
    <property type="term" value="F:oxidoreductase activity, acting on paired donors, with incorporation or reduction of molecular oxygen"/>
    <property type="evidence" value="ECO:0007669"/>
    <property type="project" value="InterPro"/>
</dbReference>
<dbReference type="InterPro" id="IPR019949">
    <property type="entry name" value="CmoO-like"/>
</dbReference>
<dbReference type="InterPro" id="IPR050766">
    <property type="entry name" value="Bact_Lucif_Oxidored"/>
</dbReference>
<evidence type="ECO:0000259" key="3">
    <source>
        <dbReference type="Pfam" id="PF00296"/>
    </source>
</evidence>
<comment type="similarity">
    <text evidence="1">To bacterial alkanal monooxygenase alpha and beta chains.</text>
</comment>
<feature type="region of interest" description="Disordered" evidence="2">
    <location>
        <begin position="249"/>
        <end position="278"/>
    </location>
</feature>